<accession>A0ABT5FA41</accession>
<evidence type="ECO:0000313" key="2">
    <source>
        <dbReference type="EMBL" id="MDC0750042.1"/>
    </source>
</evidence>
<dbReference type="Proteomes" id="UP001221411">
    <property type="component" value="Unassembled WGS sequence"/>
</dbReference>
<feature type="transmembrane region" description="Helical" evidence="1">
    <location>
        <begin position="12"/>
        <end position="33"/>
    </location>
</feature>
<reference evidence="2 3" key="1">
    <citation type="submission" date="2022-11" db="EMBL/GenBank/DDBJ databases">
        <title>Minimal conservation of predation-associated metabolite biosynthetic gene clusters underscores biosynthetic potential of Myxococcota including descriptions for ten novel species: Archangium lansinium sp. nov., Myxococcus landrumus sp. nov., Nannocystis bai.</title>
        <authorList>
            <person name="Ahearne A."/>
            <person name="Stevens C."/>
            <person name="Dowd S."/>
        </authorList>
    </citation>
    <scope>NUCLEOTIDE SEQUENCE [LARGE SCALE GENOMIC DNA]</scope>
    <source>
        <strain evidence="2 3">RJM3</strain>
    </source>
</reference>
<proteinExistence type="predicted"/>
<comment type="caution">
    <text evidence="2">The sequence shown here is derived from an EMBL/GenBank/DDBJ whole genome shotgun (WGS) entry which is preliminary data.</text>
</comment>
<evidence type="ECO:0000256" key="1">
    <source>
        <dbReference type="SAM" id="Phobius"/>
    </source>
</evidence>
<feature type="transmembrane region" description="Helical" evidence="1">
    <location>
        <begin position="45"/>
        <end position="78"/>
    </location>
</feature>
<dbReference type="RefSeq" id="WP_271930699.1">
    <property type="nucleotide sequence ID" value="NZ_JAQNDO010000001.1"/>
</dbReference>
<name>A0ABT5FA41_9BACT</name>
<keyword evidence="1" id="KW-0812">Transmembrane</keyword>
<keyword evidence="3" id="KW-1185">Reference proteome</keyword>
<dbReference type="EMBL" id="JAQNDO010000001">
    <property type="protein sequence ID" value="MDC0750042.1"/>
    <property type="molecule type" value="Genomic_DNA"/>
</dbReference>
<evidence type="ECO:0008006" key="4">
    <source>
        <dbReference type="Google" id="ProtNLM"/>
    </source>
</evidence>
<sequence length="103" mass="11120">MAQHPTLNVMRILWMAMLVATTMYVGLAFSGVLKPPPEPVVPMMPFVFGLLALVLTIVSFALPHHLPFFAAGAALIAIRFPTQPKILAGFEAARDASFPSSRS</sequence>
<keyword evidence="1" id="KW-1133">Transmembrane helix</keyword>
<organism evidence="2 3">
    <name type="scientific">Polyangium mundeleinium</name>
    <dbReference type="NCBI Taxonomy" id="2995306"/>
    <lineage>
        <taxon>Bacteria</taxon>
        <taxon>Pseudomonadati</taxon>
        <taxon>Myxococcota</taxon>
        <taxon>Polyangia</taxon>
        <taxon>Polyangiales</taxon>
        <taxon>Polyangiaceae</taxon>
        <taxon>Polyangium</taxon>
    </lineage>
</organism>
<gene>
    <name evidence="2" type="ORF">POL67_52440</name>
</gene>
<keyword evidence="1" id="KW-0472">Membrane</keyword>
<protein>
    <recommendedName>
        <fullName evidence="4">Transmembrane protein</fullName>
    </recommendedName>
</protein>
<evidence type="ECO:0000313" key="3">
    <source>
        <dbReference type="Proteomes" id="UP001221411"/>
    </source>
</evidence>